<keyword evidence="2" id="KW-1185">Reference proteome</keyword>
<sequence length="91" mass="9540">MREAANREELVARVTAATGKRSWSGRDEVRLTFLAARASSGWWPTAGTGSLEVAHGEGRQPALALLGGSWMRPCPGRVAGARLGLVVPEGG</sequence>
<name>A0A5C4J5X0_9ACTN</name>
<protein>
    <submittedName>
        <fullName evidence="1">Uncharacterized protein</fullName>
    </submittedName>
</protein>
<proteinExistence type="predicted"/>
<comment type="caution">
    <text evidence="1">The sequence shown here is derived from an EMBL/GenBank/DDBJ whole genome shotgun (WGS) entry which is preliminary data.</text>
</comment>
<evidence type="ECO:0000313" key="1">
    <source>
        <dbReference type="EMBL" id="TMQ92914.1"/>
    </source>
</evidence>
<dbReference type="EMBL" id="VCKW01000156">
    <property type="protein sequence ID" value="TMQ92914.1"/>
    <property type="molecule type" value="Genomic_DNA"/>
</dbReference>
<reference evidence="1 2" key="1">
    <citation type="submission" date="2019-05" db="EMBL/GenBank/DDBJ databases">
        <title>Draft genome sequence of Actinomadura sp. 14C53.</title>
        <authorList>
            <person name="Saricaoglu S."/>
            <person name="Isik K."/>
        </authorList>
    </citation>
    <scope>NUCLEOTIDE SEQUENCE [LARGE SCALE GENOMIC DNA]</scope>
    <source>
        <strain evidence="1 2">14C53</strain>
    </source>
</reference>
<evidence type="ECO:0000313" key="2">
    <source>
        <dbReference type="Proteomes" id="UP000309174"/>
    </source>
</evidence>
<dbReference type="OrthoDB" id="9793035at2"/>
<dbReference type="Proteomes" id="UP000309174">
    <property type="component" value="Unassembled WGS sequence"/>
</dbReference>
<accession>A0A5C4J5X0</accession>
<dbReference type="AlphaFoldDB" id="A0A5C4J5X0"/>
<organism evidence="1 2">
    <name type="scientific">Actinomadura soli</name>
    <dbReference type="NCBI Taxonomy" id="2508997"/>
    <lineage>
        <taxon>Bacteria</taxon>
        <taxon>Bacillati</taxon>
        <taxon>Actinomycetota</taxon>
        <taxon>Actinomycetes</taxon>
        <taxon>Streptosporangiales</taxon>
        <taxon>Thermomonosporaceae</taxon>
        <taxon>Actinomadura</taxon>
    </lineage>
</organism>
<gene>
    <name evidence="1" type="ORF">ETD83_26450</name>
</gene>